<name>A0A9W7FCT1_9STRA</name>
<dbReference type="OrthoDB" id="10381431at2759"/>
<reference evidence="2" key="1">
    <citation type="journal article" date="2023" name="Commun. Biol.">
        <title>Genome analysis of Parmales, the sister group of diatoms, reveals the evolutionary specialization of diatoms from phago-mixotrophs to photoautotrophs.</title>
        <authorList>
            <person name="Ban H."/>
            <person name="Sato S."/>
            <person name="Yoshikawa S."/>
            <person name="Yamada K."/>
            <person name="Nakamura Y."/>
            <person name="Ichinomiya M."/>
            <person name="Sato N."/>
            <person name="Blanc-Mathieu R."/>
            <person name="Endo H."/>
            <person name="Kuwata A."/>
            <person name="Ogata H."/>
        </authorList>
    </citation>
    <scope>NUCLEOTIDE SEQUENCE [LARGE SCALE GENOMIC DNA]</scope>
    <source>
        <strain evidence="2">NIES 3700</strain>
    </source>
</reference>
<organism evidence="1 2">
    <name type="scientific">Triparma laevis f. longispina</name>
    <dbReference type="NCBI Taxonomy" id="1714387"/>
    <lineage>
        <taxon>Eukaryota</taxon>
        <taxon>Sar</taxon>
        <taxon>Stramenopiles</taxon>
        <taxon>Ochrophyta</taxon>
        <taxon>Bolidophyceae</taxon>
        <taxon>Parmales</taxon>
        <taxon>Triparmaceae</taxon>
        <taxon>Triparma</taxon>
    </lineage>
</organism>
<evidence type="ECO:0000313" key="1">
    <source>
        <dbReference type="EMBL" id="GMI09792.1"/>
    </source>
</evidence>
<gene>
    <name evidence="1" type="ORF">TrLO_g402</name>
</gene>
<proteinExistence type="predicted"/>
<accession>A0A9W7FCT1</accession>
<dbReference type="AlphaFoldDB" id="A0A9W7FCT1"/>
<sequence>MFAKHRRQRPSSLSSSPSRCSLRSFRNLWMMLAIPMIGTWLLGLITLINLSHPAIYYVSDTSSSPTFSGFDKIARNLESGCRLARPQDFVMLPSELDLLQDSSISRLRSIVGALWECSLVSRQNPPPLRLIPYPNPNQNHKNPILLHWLYSSLQLPPHLTTHVNHCVPPNATRATVVIHLYNPPSISHAIKSIKSSPMPPNAKYVLLFDAHSIKKQSPILEFQREFPDSEVVSCGPQKHLSPREQDLIKAYVGAAGDYFVGSHHSTFSNGVALLRITQFGLHSFVYSCHTHVLYPSLTQYNDLGEGCPEKSLSVVGFWHIGPGASHNLHSRESVVCSQFAQIVNSPLFTSSNIDVKVKVITTITLTTGVANDLLESDPRFIKIEPNLAMASNEEYYEYPTLNELYGFCGREENADTIVFYFHSKSNHIERAKMDAFLFSRCARCLEDDRTRVMCGPNFRGVEKAPWCHFKGNFWMTRCSHIKKLNPPFFEELIYEANEANRLWPKSGRKDEAFPQGGWPHDTIPYGRFFSEYWVTNDALGVRPSHQLGYLEYGQHDKQTCLVDERTICTG</sequence>
<keyword evidence="2" id="KW-1185">Reference proteome</keyword>
<comment type="caution">
    <text evidence="1">The sequence shown here is derived from an EMBL/GenBank/DDBJ whole genome shotgun (WGS) entry which is preliminary data.</text>
</comment>
<protein>
    <submittedName>
        <fullName evidence="1">Uncharacterized protein</fullName>
    </submittedName>
</protein>
<dbReference type="Proteomes" id="UP001165122">
    <property type="component" value="Unassembled WGS sequence"/>
</dbReference>
<dbReference type="EMBL" id="BRXW01000141">
    <property type="protein sequence ID" value="GMI09792.1"/>
    <property type="molecule type" value="Genomic_DNA"/>
</dbReference>
<evidence type="ECO:0000313" key="2">
    <source>
        <dbReference type="Proteomes" id="UP001165122"/>
    </source>
</evidence>